<evidence type="ECO:0000256" key="2">
    <source>
        <dbReference type="ARBA" id="ARBA00022723"/>
    </source>
</evidence>
<dbReference type="PANTHER" id="PTHR45868:SF14">
    <property type="entry name" value="OS08G0205500 PROTEIN"/>
    <property type="match status" value="1"/>
</dbReference>
<accession>A0AAN9IG46</accession>
<reference evidence="8 9" key="1">
    <citation type="submission" date="2024-01" db="EMBL/GenBank/DDBJ databases">
        <title>The genomes of 5 underutilized Papilionoideae crops provide insights into root nodulation and disease resistanc.</title>
        <authorList>
            <person name="Yuan L."/>
        </authorList>
    </citation>
    <scope>NUCLEOTIDE SEQUENCE [LARGE SCALE GENOMIC DNA]</scope>
    <source>
        <strain evidence="8">ZHUSHIDOU_FW_LH</strain>
        <tissue evidence="8">Leaf</tissue>
    </source>
</reference>
<evidence type="ECO:0000259" key="7">
    <source>
        <dbReference type="PROSITE" id="PS50846"/>
    </source>
</evidence>
<name>A0AAN9IG46_CROPI</name>
<dbReference type="GO" id="GO:0046872">
    <property type="term" value="F:metal ion binding"/>
    <property type="evidence" value="ECO:0007669"/>
    <property type="project" value="UniProtKB-KW"/>
</dbReference>
<comment type="similarity">
    <text evidence="5">Belongs to the HIPP family.</text>
</comment>
<evidence type="ECO:0000256" key="3">
    <source>
        <dbReference type="ARBA" id="ARBA00023288"/>
    </source>
</evidence>
<feature type="domain" description="HMA" evidence="7">
    <location>
        <begin position="14"/>
        <end position="78"/>
    </location>
</feature>
<dbReference type="AlphaFoldDB" id="A0AAN9IG46"/>
<evidence type="ECO:0000256" key="4">
    <source>
        <dbReference type="ARBA" id="ARBA00023289"/>
    </source>
</evidence>
<evidence type="ECO:0000256" key="5">
    <source>
        <dbReference type="ARBA" id="ARBA00024045"/>
    </source>
</evidence>
<keyword evidence="4" id="KW-0636">Prenylation</keyword>
<keyword evidence="3" id="KW-0449">Lipoprotein</keyword>
<dbReference type="PROSITE" id="PS50846">
    <property type="entry name" value="HMA_2"/>
    <property type="match status" value="1"/>
</dbReference>
<dbReference type="PANTHER" id="PTHR45868">
    <property type="entry name" value="HEAVY METAL-ASSOCIATED ISOPRENYLATED PLANT PROTEIN 33-RELATED"/>
    <property type="match status" value="1"/>
</dbReference>
<protein>
    <recommendedName>
        <fullName evidence="7">HMA domain-containing protein</fullName>
    </recommendedName>
</protein>
<dbReference type="Pfam" id="PF00403">
    <property type="entry name" value="HMA"/>
    <property type="match status" value="1"/>
</dbReference>
<gene>
    <name evidence="8" type="ORF">RIF29_18345</name>
</gene>
<keyword evidence="9" id="KW-1185">Reference proteome</keyword>
<dbReference type="CDD" id="cd00371">
    <property type="entry name" value="HMA"/>
    <property type="match status" value="1"/>
</dbReference>
<dbReference type="InterPro" id="IPR006121">
    <property type="entry name" value="HMA_dom"/>
</dbReference>
<dbReference type="InterPro" id="IPR036163">
    <property type="entry name" value="HMA_dom_sf"/>
</dbReference>
<feature type="region of interest" description="Disordered" evidence="6">
    <location>
        <begin position="129"/>
        <end position="155"/>
    </location>
</feature>
<keyword evidence="2" id="KW-0479">Metal-binding</keyword>
<sequence length="270" mass="30587">MMRTVELKSISILFQKIELIVSANCCEGCKRKVKKALRNIEGVLKTNIDPIQPKVTVLGNVNPQILIKKLLKVGKHAELGSYDEVVVKPERKETVENKAETLVAVVPKEKENQQDHECGIIKIEKTKPVTYGGDEDGGKNKDSKQDSKDINNFNANASNNLHEMRKESTTFMTHEEVNFKVHHPSMWQPYSNIKTNHSYIAHPCAVAIPVPYYAIPSSYSYSYPPPFQPPGCVEEYCYPDKPRFQPTFLRPTVRAGDYFSDENTMGCHVM</sequence>
<proteinExistence type="inferred from homology"/>
<evidence type="ECO:0000313" key="9">
    <source>
        <dbReference type="Proteomes" id="UP001372338"/>
    </source>
</evidence>
<keyword evidence="1" id="KW-0488">Methylation</keyword>
<dbReference type="Gene3D" id="3.30.70.100">
    <property type="match status" value="1"/>
</dbReference>
<evidence type="ECO:0000313" key="8">
    <source>
        <dbReference type="EMBL" id="KAK7277194.1"/>
    </source>
</evidence>
<dbReference type="EMBL" id="JAYWIO010000003">
    <property type="protein sequence ID" value="KAK7277194.1"/>
    <property type="molecule type" value="Genomic_DNA"/>
</dbReference>
<evidence type="ECO:0000256" key="1">
    <source>
        <dbReference type="ARBA" id="ARBA00022481"/>
    </source>
</evidence>
<dbReference type="SUPFAM" id="SSF55008">
    <property type="entry name" value="HMA, heavy metal-associated domain"/>
    <property type="match status" value="1"/>
</dbReference>
<organism evidence="8 9">
    <name type="scientific">Crotalaria pallida</name>
    <name type="common">Smooth rattlebox</name>
    <name type="synonym">Crotalaria striata</name>
    <dbReference type="NCBI Taxonomy" id="3830"/>
    <lineage>
        <taxon>Eukaryota</taxon>
        <taxon>Viridiplantae</taxon>
        <taxon>Streptophyta</taxon>
        <taxon>Embryophyta</taxon>
        <taxon>Tracheophyta</taxon>
        <taxon>Spermatophyta</taxon>
        <taxon>Magnoliopsida</taxon>
        <taxon>eudicotyledons</taxon>
        <taxon>Gunneridae</taxon>
        <taxon>Pentapetalae</taxon>
        <taxon>rosids</taxon>
        <taxon>fabids</taxon>
        <taxon>Fabales</taxon>
        <taxon>Fabaceae</taxon>
        <taxon>Papilionoideae</taxon>
        <taxon>50 kb inversion clade</taxon>
        <taxon>genistoids sensu lato</taxon>
        <taxon>core genistoids</taxon>
        <taxon>Crotalarieae</taxon>
        <taxon>Crotalaria</taxon>
    </lineage>
</organism>
<dbReference type="Proteomes" id="UP001372338">
    <property type="component" value="Unassembled WGS sequence"/>
</dbReference>
<comment type="caution">
    <text evidence="8">The sequence shown here is derived from an EMBL/GenBank/DDBJ whole genome shotgun (WGS) entry which is preliminary data.</text>
</comment>
<evidence type="ECO:0000256" key="6">
    <source>
        <dbReference type="SAM" id="MobiDB-lite"/>
    </source>
</evidence>
<feature type="compositionally biased region" description="Basic and acidic residues" evidence="6">
    <location>
        <begin position="136"/>
        <end position="149"/>
    </location>
</feature>